<evidence type="ECO:0000313" key="2">
    <source>
        <dbReference type="Proteomes" id="UP000193118"/>
    </source>
</evidence>
<name>A0A1X3DB74_9NEIS</name>
<dbReference type="STRING" id="194197.BWD09_06130"/>
<dbReference type="SUPFAM" id="SSF54593">
    <property type="entry name" value="Glyoxalase/Bleomycin resistance protein/Dihydroxybiphenyl dioxygenase"/>
    <property type="match status" value="1"/>
</dbReference>
<gene>
    <name evidence="1" type="ORF">BWD09_06130</name>
</gene>
<organism evidence="1 2">
    <name type="scientific">Neisseria dentiae</name>
    <dbReference type="NCBI Taxonomy" id="194197"/>
    <lineage>
        <taxon>Bacteria</taxon>
        <taxon>Pseudomonadati</taxon>
        <taxon>Pseudomonadota</taxon>
        <taxon>Betaproteobacteria</taxon>
        <taxon>Neisseriales</taxon>
        <taxon>Neisseriaceae</taxon>
        <taxon>Neisseria</taxon>
    </lineage>
</organism>
<dbReference type="AlphaFoldDB" id="A0A1X3DB74"/>
<sequence length="114" mass="12257">MKLFKTAGLVSVVGVSDFQTALAWYGKWLGKPDEMPAENMAEWLIAEYAWLQLDGSKTPGSDAVVITVENVASCRDALIAAGIEAGEITDWEVVLTCDLNDPDGNRISLAQIVA</sequence>
<keyword evidence="1" id="KW-0223">Dioxygenase</keyword>
<dbReference type="InterPro" id="IPR029068">
    <property type="entry name" value="Glyas_Bleomycin-R_OHBP_Dase"/>
</dbReference>
<proteinExistence type="predicted"/>
<dbReference type="Gene3D" id="3.10.180.10">
    <property type="entry name" value="2,3-Dihydroxybiphenyl 1,2-Dioxygenase, domain 1"/>
    <property type="match status" value="1"/>
</dbReference>
<comment type="caution">
    <text evidence="1">The sequence shown here is derived from an EMBL/GenBank/DDBJ whole genome shotgun (WGS) entry which is preliminary data.</text>
</comment>
<keyword evidence="2" id="KW-1185">Reference proteome</keyword>
<dbReference type="Proteomes" id="UP000193118">
    <property type="component" value="Unassembled WGS sequence"/>
</dbReference>
<dbReference type="RefSeq" id="WP_085365828.1">
    <property type="nucleotide sequence ID" value="NZ_CAUJPZ010000015.1"/>
</dbReference>
<accession>A0A1X3DB74</accession>
<dbReference type="EMBL" id="MTBO01000012">
    <property type="protein sequence ID" value="OSI17046.1"/>
    <property type="molecule type" value="Genomic_DNA"/>
</dbReference>
<dbReference type="OrthoDB" id="2453533at2"/>
<dbReference type="GeneID" id="94581961"/>
<reference evidence="2" key="1">
    <citation type="submission" date="2017-01" db="EMBL/GenBank/DDBJ databases">
        <authorList>
            <person name="Wolfgang W.J."/>
            <person name="Cole J."/>
            <person name="Wroblewski D."/>
            <person name="Mcginnis J."/>
            <person name="Musser K.A."/>
        </authorList>
    </citation>
    <scope>NUCLEOTIDE SEQUENCE [LARGE SCALE GENOMIC DNA]</scope>
    <source>
        <strain evidence="2">DSM 19151</strain>
    </source>
</reference>
<dbReference type="GO" id="GO:0051213">
    <property type="term" value="F:dioxygenase activity"/>
    <property type="evidence" value="ECO:0007669"/>
    <property type="project" value="UniProtKB-KW"/>
</dbReference>
<protein>
    <submittedName>
        <fullName evidence="1">Glyoxalase/bleomycin resistance/dioxygenase family protein</fullName>
    </submittedName>
</protein>
<evidence type="ECO:0000313" key="1">
    <source>
        <dbReference type="EMBL" id="OSI17046.1"/>
    </source>
</evidence>
<keyword evidence="1" id="KW-0560">Oxidoreductase</keyword>